<feature type="compositionally biased region" description="Gly residues" evidence="1">
    <location>
        <begin position="21"/>
        <end position="31"/>
    </location>
</feature>
<dbReference type="AlphaFoldDB" id="A0A949JN71"/>
<dbReference type="Proteomes" id="UP000694501">
    <property type="component" value="Unassembled WGS sequence"/>
</dbReference>
<accession>A0A949JN71</accession>
<evidence type="ECO:0000256" key="1">
    <source>
        <dbReference type="SAM" id="MobiDB-lite"/>
    </source>
</evidence>
<sequence length="237" mass="25173">MRITRTLVGAVAVAVLAVGCGGSGSGDGTEPGGNTASGSGGVDEGDDSQTDGGESEELPVKIDAPVEELLEDRPKINPEPPRDASETERVVHDLREKTLAMAGVEGRTAGSCAGGDVTMKAGATTTCTVTYEGLKVPWEVTISDRYEPGSFVFTYQAKPQMGLLTAKGVGGEFFKQQNRRGVDRVQCSEIPDAELVELNIQTEHRCQYPLDEDGEERWSVRAVEVQPSGLSFGLPRD</sequence>
<gene>
    <name evidence="2" type="ORF">JGS22_011385</name>
</gene>
<reference evidence="2" key="1">
    <citation type="submission" date="2021-06" db="EMBL/GenBank/DDBJ databases">
        <title>Sequencing of actinobacteria type strains.</title>
        <authorList>
            <person name="Nguyen G.-S."/>
            <person name="Wentzel A."/>
        </authorList>
    </citation>
    <scope>NUCLEOTIDE SEQUENCE</scope>
    <source>
        <strain evidence="2">P38-E01</strain>
    </source>
</reference>
<evidence type="ECO:0000313" key="3">
    <source>
        <dbReference type="Proteomes" id="UP000694501"/>
    </source>
</evidence>
<evidence type="ECO:0000313" key="2">
    <source>
        <dbReference type="EMBL" id="MBU7598201.1"/>
    </source>
</evidence>
<name>A0A949JN71_9ACTN</name>
<proteinExistence type="predicted"/>
<feature type="region of interest" description="Disordered" evidence="1">
    <location>
        <begin position="21"/>
        <end position="90"/>
    </location>
</feature>
<feature type="compositionally biased region" description="Basic and acidic residues" evidence="1">
    <location>
        <begin position="71"/>
        <end position="90"/>
    </location>
</feature>
<dbReference type="EMBL" id="JAELVF020000001">
    <property type="protein sequence ID" value="MBU7598201.1"/>
    <property type="molecule type" value="Genomic_DNA"/>
</dbReference>
<organism evidence="2 3">
    <name type="scientific">Streptomyces tardus</name>
    <dbReference type="NCBI Taxonomy" id="2780544"/>
    <lineage>
        <taxon>Bacteria</taxon>
        <taxon>Bacillati</taxon>
        <taxon>Actinomycetota</taxon>
        <taxon>Actinomycetes</taxon>
        <taxon>Kitasatosporales</taxon>
        <taxon>Streptomycetaceae</taxon>
        <taxon>Streptomyces</taxon>
    </lineage>
</organism>
<protein>
    <recommendedName>
        <fullName evidence="4">DUF4333 domain-containing protein</fullName>
    </recommendedName>
</protein>
<evidence type="ECO:0008006" key="4">
    <source>
        <dbReference type="Google" id="ProtNLM"/>
    </source>
</evidence>
<dbReference type="PROSITE" id="PS51257">
    <property type="entry name" value="PROKAR_LIPOPROTEIN"/>
    <property type="match status" value="1"/>
</dbReference>
<feature type="compositionally biased region" description="Acidic residues" evidence="1">
    <location>
        <begin position="43"/>
        <end position="57"/>
    </location>
</feature>
<comment type="caution">
    <text evidence="2">The sequence shown here is derived from an EMBL/GenBank/DDBJ whole genome shotgun (WGS) entry which is preliminary data.</text>
</comment>
<dbReference type="RefSeq" id="WP_211040009.1">
    <property type="nucleotide sequence ID" value="NZ_JAELVF020000001.1"/>
</dbReference>
<keyword evidence="3" id="KW-1185">Reference proteome</keyword>